<evidence type="ECO:0000313" key="3">
    <source>
        <dbReference type="Proteomes" id="UP000296049"/>
    </source>
</evidence>
<protein>
    <submittedName>
        <fullName evidence="2">Uncharacterized protein</fullName>
    </submittedName>
</protein>
<keyword evidence="3" id="KW-1185">Reference proteome</keyword>
<organism evidence="2 3">
    <name type="scientific">Anas platyrhynchos</name>
    <name type="common">Mallard</name>
    <name type="synonym">Anas boschas</name>
    <dbReference type="NCBI Taxonomy" id="8839"/>
    <lineage>
        <taxon>Eukaryota</taxon>
        <taxon>Metazoa</taxon>
        <taxon>Chordata</taxon>
        <taxon>Craniata</taxon>
        <taxon>Vertebrata</taxon>
        <taxon>Euteleostomi</taxon>
        <taxon>Archelosauria</taxon>
        <taxon>Archosauria</taxon>
        <taxon>Dinosauria</taxon>
        <taxon>Saurischia</taxon>
        <taxon>Theropoda</taxon>
        <taxon>Coelurosauria</taxon>
        <taxon>Aves</taxon>
        <taxon>Neognathae</taxon>
        <taxon>Galloanserae</taxon>
        <taxon>Anseriformes</taxon>
        <taxon>Anatidae</taxon>
        <taxon>Anatinae</taxon>
        <taxon>Anas</taxon>
    </lineage>
</organism>
<feature type="region of interest" description="Disordered" evidence="1">
    <location>
        <begin position="1"/>
        <end position="23"/>
    </location>
</feature>
<gene>
    <name evidence="2" type="ORF">Anapl_07565</name>
</gene>
<evidence type="ECO:0000313" key="2">
    <source>
        <dbReference type="EMBL" id="EOB05893.1"/>
    </source>
</evidence>
<dbReference type="EMBL" id="KB742655">
    <property type="protein sequence ID" value="EOB05893.1"/>
    <property type="molecule type" value="Genomic_DNA"/>
</dbReference>
<proteinExistence type="predicted"/>
<name>R0LZP5_ANAPL</name>
<feature type="compositionally biased region" description="Polar residues" evidence="1">
    <location>
        <begin position="107"/>
        <end position="117"/>
    </location>
</feature>
<evidence type="ECO:0000256" key="1">
    <source>
        <dbReference type="SAM" id="MobiDB-lite"/>
    </source>
</evidence>
<dbReference type="Proteomes" id="UP000296049">
    <property type="component" value="Unassembled WGS sequence"/>
</dbReference>
<reference evidence="3" key="1">
    <citation type="journal article" date="2013" name="Nat. Genet.">
        <title>The duck genome and transcriptome provide insight into an avian influenza virus reservoir species.</title>
        <authorList>
            <person name="Huang Y."/>
            <person name="Li Y."/>
            <person name="Burt D.W."/>
            <person name="Chen H."/>
            <person name="Zhang Y."/>
            <person name="Qian W."/>
            <person name="Kim H."/>
            <person name="Gan S."/>
            <person name="Zhao Y."/>
            <person name="Li J."/>
            <person name="Yi K."/>
            <person name="Feng H."/>
            <person name="Zhu P."/>
            <person name="Li B."/>
            <person name="Liu Q."/>
            <person name="Fairley S."/>
            <person name="Magor K.E."/>
            <person name="Du Z."/>
            <person name="Hu X."/>
            <person name="Goodman L."/>
            <person name="Tafer H."/>
            <person name="Vignal A."/>
            <person name="Lee T."/>
            <person name="Kim K.W."/>
            <person name="Sheng Z."/>
            <person name="An Y."/>
            <person name="Searle S."/>
            <person name="Herrero J."/>
            <person name="Groenen M.A."/>
            <person name="Crooijmans R.P."/>
            <person name="Faraut T."/>
            <person name="Cai Q."/>
            <person name="Webster R.G."/>
            <person name="Aldridge J.R."/>
            <person name="Warren W.C."/>
            <person name="Bartschat S."/>
            <person name="Kehr S."/>
            <person name="Marz M."/>
            <person name="Stadler P.F."/>
            <person name="Smith J."/>
            <person name="Kraus R.H."/>
            <person name="Zhao Y."/>
            <person name="Ren L."/>
            <person name="Fei J."/>
            <person name="Morisson M."/>
            <person name="Kaiser P."/>
            <person name="Griffin D.K."/>
            <person name="Rao M."/>
            <person name="Pitel F."/>
            <person name="Wang J."/>
            <person name="Li N."/>
        </authorList>
    </citation>
    <scope>NUCLEOTIDE SEQUENCE [LARGE SCALE GENOMIC DNA]</scope>
</reference>
<feature type="compositionally biased region" description="Polar residues" evidence="1">
    <location>
        <begin position="68"/>
        <end position="78"/>
    </location>
</feature>
<dbReference type="AlphaFoldDB" id="R0LZP5"/>
<accession>R0LZP5</accession>
<feature type="region of interest" description="Disordered" evidence="1">
    <location>
        <begin position="58"/>
        <end position="128"/>
    </location>
</feature>
<sequence length="128" mass="14124">MLVPLRGTTLPDGNNHRSHSESIAFQRQQKGNQTGNYIVPVLRLGEEKVMHKSTIAVKRHRHQPGEIAQNNHSEQGYRQSAHGDLYHTTADTSEEVSSEPQVAMGTFQPSEKSQVAVTSPALLQAESL</sequence>